<evidence type="ECO:0000256" key="4">
    <source>
        <dbReference type="ARBA" id="ARBA00022692"/>
    </source>
</evidence>
<feature type="domain" description="EGF-like" evidence="17">
    <location>
        <begin position="450"/>
        <end position="486"/>
    </location>
</feature>
<evidence type="ECO:0000256" key="11">
    <source>
        <dbReference type="PROSITE-ProRule" id="PRU00076"/>
    </source>
</evidence>
<evidence type="ECO:0000256" key="12">
    <source>
        <dbReference type="PROSITE-ProRule" id="PRU00377"/>
    </source>
</evidence>
<dbReference type="Pfam" id="PF07657">
    <property type="entry name" value="MNNL"/>
    <property type="match status" value="1"/>
</dbReference>
<gene>
    <name evidence="19" type="ORF">RIMI_LOCUS1546501</name>
</gene>
<evidence type="ECO:0000256" key="2">
    <source>
        <dbReference type="ARBA" id="ARBA00022473"/>
    </source>
</evidence>
<dbReference type="PROSITE" id="PS51051">
    <property type="entry name" value="DSL"/>
    <property type="match status" value="1"/>
</dbReference>
<dbReference type="Pfam" id="PF21795">
    <property type="entry name" value="JAG1-like_EGF2"/>
    <property type="match status" value="1"/>
</dbReference>
<evidence type="ECO:0000256" key="6">
    <source>
        <dbReference type="ARBA" id="ARBA00022782"/>
    </source>
</evidence>
<keyword evidence="8 13" id="KW-0472">Membrane</keyword>
<dbReference type="InterPro" id="IPR051022">
    <property type="entry name" value="Notch_Cell-Fate_Det"/>
</dbReference>
<dbReference type="SMART" id="SM00051">
    <property type="entry name" value="DSL"/>
    <property type="match status" value="1"/>
</dbReference>
<accession>A0ABN9KUV2</accession>
<evidence type="ECO:0000256" key="14">
    <source>
        <dbReference type="SAM" id="MobiDB-lite"/>
    </source>
</evidence>
<keyword evidence="3 11" id="KW-0245">EGF-like domain</keyword>
<dbReference type="PROSITE" id="PS00022">
    <property type="entry name" value="EGF_1"/>
    <property type="match status" value="8"/>
</dbReference>
<feature type="compositionally biased region" description="Basic and acidic residues" evidence="14">
    <location>
        <begin position="923"/>
        <end position="934"/>
    </location>
</feature>
<evidence type="ECO:0000256" key="7">
    <source>
        <dbReference type="ARBA" id="ARBA00022989"/>
    </source>
</evidence>
<feature type="domain" description="EGF-like" evidence="17">
    <location>
        <begin position="367"/>
        <end position="408"/>
    </location>
</feature>
<comment type="function">
    <text evidence="13">Putative Notch ligand involved in the mediation of Notch signaling.</text>
</comment>
<evidence type="ECO:0000256" key="10">
    <source>
        <dbReference type="ARBA" id="ARBA00023180"/>
    </source>
</evidence>
<protein>
    <recommendedName>
        <fullName evidence="13">Delta-like protein</fullName>
    </recommendedName>
</protein>
<dbReference type="Gene3D" id="2.10.25.10">
    <property type="entry name" value="Laminin"/>
    <property type="match status" value="7"/>
</dbReference>
<evidence type="ECO:0000256" key="8">
    <source>
        <dbReference type="ARBA" id="ARBA00023136"/>
    </source>
</evidence>
<evidence type="ECO:0000256" key="13">
    <source>
        <dbReference type="RuleBase" id="RU280815"/>
    </source>
</evidence>
<dbReference type="InterPro" id="IPR001881">
    <property type="entry name" value="EGF-like_Ca-bd_dom"/>
</dbReference>
<feature type="domain" description="EGF-like" evidence="17">
    <location>
        <begin position="488"/>
        <end position="524"/>
    </location>
</feature>
<proteinExistence type="predicted"/>
<dbReference type="InterPro" id="IPR000152">
    <property type="entry name" value="EGF-type_Asp/Asn_hydroxyl_site"/>
</dbReference>
<dbReference type="PROSITE" id="PS50026">
    <property type="entry name" value="EGF_3"/>
    <property type="match status" value="7"/>
</dbReference>
<keyword evidence="4 13" id="KW-0812">Transmembrane</keyword>
<dbReference type="PRINTS" id="PR00010">
    <property type="entry name" value="EGFBLOOD"/>
</dbReference>
<dbReference type="SMART" id="SM00179">
    <property type="entry name" value="EGF_CA"/>
    <property type="match status" value="5"/>
</dbReference>
<dbReference type="SMART" id="SM00181">
    <property type="entry name" value="EGF"/>
    <property type="match status" value="8"/>
</dbReference>
<feature type="domain" description="EGF-like" evidence="17">
    <location>
        <begin position="410"/>
        <end position="448"/>
    </location>
</feature>
<dbReference type="InterPro" id="IPR000742">
    <property type="entry name" value="EGF"/>
</dbReference>
<evidence type="ECO:0000313" key="20">
    <source>
        <dbReference type="Proteomes" id="UP001176940"/>
    </source>
</evidence>
<name>A0ABN9KUV2_9NEOB</name>
<dbReference type="Gene3D" id="2.10.25.140">
    <property type="match status" value="1"/>
</dbReference>
<dbReference type="InterPro" id="IPR011651">
    <property type="entry name" value="Notch_ligand_N"/>
</dbReference>
<comment type="caution">
    <text evidence="19">The sequence shown here is derived from an EMBL/GenBank/DDBJ whole genome shotgun (WGS) entry which is preliminary data.</text>
</comment>
<keyword evidence="10" id="KW-0325">Glycoprotein</keyword>
<feature type="transmembrane region" description="Helical" evidence="15">
    <location>
        <begin position="572"/>
        <end position="597"/>
    </location>
</feature>
<dbReference type="PANTHER" id="PTHR24049">
    <property type="entry name" value="CRUMBS FAMILY MEMBER"/>
    <property type="match status" value="1"/>
</dbReference>
<feature type="disulfide bond" evidence="12">
    <location>
        <begin position="163"/>
        <end position="172"/>
    </location>
</feature>
<evidence type="ECO:0000256" key="16">
    <source>
        <dbReference type="SAM" id="SignalP"/>
    </source>
</evidence>
<feature type="disulfide bond" evidence="11">
    <location>
        <begin position="398"/>
        <end position="407"/>
    </location>
</feature>
<dbReference type="Pfam" id="PF01414">
    <property type="entry name" value="DSL"/>
    <property type="match status" value="1"/>
</dbReference>
<feature type="domain" description="EGF-like" evidence="17">
    <location>
        <begin position="527"/>
        <end position="565"/>
    </location>
</feature>
<feature type="disulfide bond" evidence="11">
    <location>
        <begin position="514"/>
        <end position="523"/>
    </location>
</feature>
<feature type="disulfide bond" evidence="11">
    <location>
        <begin position="419"/>
        <end position="436"/>
    </location>
</feature>
<feature type="signal peptide" evidence="16">
    <location>
        <begin position="1"/>
        <end position="24"/>
    </location>
</feature>
<dbReference type="EMBL" id="CAUEEQ010002033">
    <property type="protein sequence ID" value="CAJ0921577.1"/>
    <property type="molecule type" value="Genomic_DNA"/>
</dbReference>
<feature type="disulfide bond" evidence="11">
    <location>
        <begin position="229"/>
        <end position="238"/>
    </location>
</feature>
<dbReference type="Proteomes" id="UP001176940">
    <property type="component" value="Unassembled WGS sequence"/>
</dbReference>
<reference evidence="19" key="1">
    <citation type="submission" date="2023-07" db="EMBL/GenBank/DDBJ databases">
        <authorList>
            <person name="Stuckert A."/>
        </authorList>
    </citation>
    <scope>NUCLEOTIDE SEQUENCE</scope>
</reference>
<keyword evidence="5 13" id="KW-0677">Repeat</keyword>
<evidence type="ECO:0000256" key="9">
    <source>
        <dbReference type="ARBA" id="ARBA00023157"/>
    </source>
</evidence>
<evidence type="ECO:0000256" key="1">
    <source>
        <dbReference type="ARBA" id="ARBA00004479"/>
    </source>
</evidence>
<dbReference type="Gene3D" id="2.60.40.3510">
    <property type="match status" value="1"/>
</dbReference>
<feature type="domain" description="EGF-like" evidence="17">
    <location>
        <begin position="206"/>
        <end position="239"/>
    </location>
</feature>
<comment type="subcellular location">
    <subcellularLocation>
        <location evidence="1 13">Membrane</location>
        <topology evidence="1 13">Single-pass type I membrane protein</topology>
    </subcellularLocation>
</comment>
<feature type="disulfide bond" evidence="11">
    <location>
        <begin position="536"/>
        <end position="553"/>
    </location>
</feature>
<feature type="chain" id="PRO_5045828959" description="Delta-like protein" evidence="16">
    <location>
        <begin position="25"/>
        <end position="934"/>
    </location>
</feature>
<feature type="disulfide bond" evidence="12">
    <location>
        <begin position="196"/>
        <end position="205"/>
    </location>
</feature>
<feature type="domain" description="DSL" evidence="18">
    <location>
        <begin position="161"/>
        <end position="205"/>
    </location>
</feature>
<comment type="caution">
    <text evidence="11">Lacks conserved residue(s) required for the propagation of feature annotation.</text>
</comment>
<feature type="region of interest" description="Disordered" evidence="14">
    <location>
        <begin position="913"/>
        <end position="934"/>
    </location>
</feature>
<dbReference type="CDD" id="cd00054">
    <property type="entry name" value="EGF_CA"/>
    <property type="match status" value="4"/>
</dbReference>
<keyword evidence="2 13" id="KW-0217">Developmental protein</keyword>
<feature type="disulfide bond" evidence="11">
    <location>
        <begin position="300"/>
        <end position="309"/>
    </location>
</feature>
<feature type="disulfide bond" evidence="12">
    <location>
        <begin position="176"/>
        <end position="188"/>
    </location>
</feature>
<feature type="domain" description="EGF-like" evidence="17">
    <location>
        <begin position="272"/>
        <end position="310"/>
    </location>
</feature>
<keyword evidence="13 16" id="KW-0732">Signal</keyword>
<keyword evidence="20" id="KW-1185">Reference proteome</keyword>
<dbReference type="PROSITE" id="PS01186">
    <property type="entry name" value="EGF_2"/>
    <property type="match status" value="6"/>
</dbReference>
<keyword evidence="7 13" id="KW-1133">Transmembrane helix</keyword>
<keyword evidence="6" id="KW-0221">Differentiation</keyword>
<evidence type="ECO:0000259" key="17">
    <source>
        <dbReference type="PROSITE" id="PS50026"/>
    </source>
</evidence>
<dbReference type="Pfam" id="PF12661">
    <property type="entry name" value="hEGF"/>
    <property type="match status" value="1"/>
</dbReference>
<dbReference type="SUPFAM" id="SSF57196">
    <property type="entry name" value="EGF/Laminin"/>
    <property type="match status" value="5"/>
</dbReference>
<sequence length="934" mass="104210">MKKMEHSIVWGLVLLSLGLQQVCGSGVFQLRLDAFVNSNGTLADGGSCVPDCRTFFKICLKHYQTVVSPGPCTFGSVVTPVLETGAFIDGLSTHISLQFNFTWPKTFSLIVEAFHKPTGANQREILVSDFVIQKTLNVGEAWSSDLKMGKRNTQLRYSYRVICSEHYYGESCSRLCKPRDDRFGHYVCESDGSISCLKGWKGEYCSKPICLDGCSEQNGFCNSPGECSCRPGWQGRYCNECIPHNGCRHGTCQIPWQCTCDEGWGGLFCDQDLNYCTHHKPCKNGATCMNTGQGSYTCSCRPGYTGVNCDEKINECDSNPCRNGGSCTGSYSLERNSDESRTAIPSTAPGPEERSVRLHVFLCDRTLRSECRQQRQVLTCETHLSFAQDGESGYVCECPQGYYGSHCEHSVLNCADSPCFNGGTCREREMGASYACQCPLGYTGSNCEKKVDRCINNPCLNGGQCYILHYNQLCRCRMGYTGPTCAVNMNACAKNPCSNGGTCYDKNGDFGCMCPPGFTGKSCDLKVNDECTVNPCRNGGTCHFVPYEKSTVCLCPHGLMGSRCEFPVDRDFPWLAVFMGAGMVGLLVLLCMIFILVRHFRQKPMQDTKAMNNLSDFQKDNLIPASQLKNINKKKDLEVDCGLEKSNYKLKNYPLDCNLANGLIGGVMNGMGKADKFHNSEKCLEEEKFPLRLHSEKPQCRISTICSPRDSMYQSIYVMAEERNECVIATESSYCRKCTFYISGCLNSIYTCYRYPGLRLNTISVNQEALRANKQVDPNSIQDGNKLLKEQFIEGILSSTHRTQIRILALQNPDLDFAQFKDRAIRVLHEPQPSRTVTPRHPVLTYHQEMASYPQVPVEADAQILDDHPSTGLCLQVQELTKSVAALARTVQSLQESPKEKIKLVASFEDVPWRRPNRIPPTRGRDNDRYHQVG</sequence>
<feature type="disulfide bond" evidence="11">
    <location>
        <begin position="438"/>
        <end position="447"/>
    </location>
</feature>
<evidence type="ECO:0000256" key="15">
    <source>
        <dbReference type="SAM" id="Phobius"/>
    </source>
</evidence>
<evidence type="ECO:0000313" key="19">
    <source>
        <dbReference type="EMBL" id="CAJ0921577.1"/>
    </source>
</evidence>
<feature type="disulfide bond" evidence="11">
    <location>
        <begin position="555"/>
        <end position="564"/>
    </location>
</feature>
<keyword evidence="9 11" id="KW-1015">Disulfide bond</keyword>
<dbReference type="Pfam" id="PF00008">
    <property type="entry name" value="EGF"/>
    <property type="match status" value="3"/>
</dbReference>
<evidence type="ECO:0000256" key="3">
    <source>
        <dbReference type="ARBA" id="ARBA00022536"/>
    </source>
</evidence>
<dbReference type="InterPro" id="IPR013032">
    <property type="entry name" value="EGF-like_CS"/>
</dbReference>
<dbReference type="InterPro" id="IPR001774">
    <property type="entry name" value="DSL"/>
</dbReference>
<feature type="disulfide bond" evidence="11">
    <location>
        <begin position="476"/>
        <end position="485"/>
    </location>
</feature>
<evidence type="ECO:0000259" key="18">
    <source>
        <dbReference type="PROSITE" id="PS51051"/>
    </source>
</evidence>
<dbReference type="PROSITE" id="PS00010">
    <property type="entry name" value="ASX_HYDROXYL"/>
    <property type="match status" value="1"/>
</dbReference>
<evidence type="ECO:0000256" key="5">
    <source>
        <dbReference type="ARBA" id="ARBA00022737"/>
    </source>
</evidence>
<organism evidence="19 20">
    <name type="scientific">Ranitomeya imitator</name>
    <name type="common">mimic poison frog</name>
    <dbReference type="NCBI Taxonomy" id="111125"/>
    <lineage>
        <taxon>Eukaryota</taxon>
        <taxon>Metazoa</taxon>
        <taxon>Chordata</taxon>
        <taxon>Craniata</taxon>
        <taxon>Vertebrata</taxon>
        <taxon>Euteleostomi</taxon>
        <taxon>Amphibia</taxon>
        <taxon>Batrachia</taxon>
        <taxon>Anura</taxon>
        <taxon>Neobatrachia</taxon>
        <taxon>Hyloidea</taxon>
        <taxon>Dendrobatidae</taxon>
        <taxon>Dendrobatinae</taxon>
        <taxon>Ranitomeya</taxon>
    </lineage>
</organism>